<organism evidence="2 3">
    <name type="scientific">Candidatus Magasanikbacteria bacterium RIFOXYB1_FULL_40_15</name>
    <dbReference type="NCBI Taxonomy" id="1798697"/>
    <lineage>
        <taxon>Bacteria</taxon>
        <taxon>Candidatus Magasanikiibacteriota</taxon>
    </lineage>
</organism>
<feature type="transmembrane region" description="Helical" evidence="1">
    <location>
        <begin position="40"/>
        <end position="59"/>
    </location>
</feature>
<feature type="transmembrane region" description="Helical" evidence="1">
    <location>
        <begin position="71"/>
        <end position="87"/>
    </location>
</feature>
<gene>
    <name evidence="2" type="ORF">A2373_02560</name>
</gene>
<sequence length="124" mass="14368">MKQWQIKIWNEGKYIDFWAVNHILGGAILAYIFIHLDISFLAGLAISSATMIVWELYEIKLKIQEAVSNRVTDIITGLLGFIGYYYLNETITIAFISFLIFILLPFILLDIWGFLAYKAENKNR</sequence>
<feature type="transmembrane region" description="Helical" evidence="1">
    <location>
        <begin position="93"/>
        <end position="117"/>
    </location>
</feature>
<evidence type="ECO:0000313" key="3">
    <source>
        <dbReference type="Proteomes" id="UP000176300"/>
    </source>
</evidence>
<protein>
    <submittedName>
        <fullName evidence="2">Uncharacterized protein</fullName>
    </submittedName>
</protein>
<evidence type="ECO:0000256" key="1">
    <source>
        <dbReference type="SAM" id="Phobius"/>
    </source>
</evidence>
<reference evidence="2 3" key="1">
    <citation type="journal article" date="2016" name="Nat. Commun.">
        <title>Thousands of microbial genomes shed light on interconnected biogeochemical processes in an aquifer system.</title>
        <authorList>
            <person name="Anantharaman K."/>
            <person name="Brown C.T."/>
            <person name="Hug L.A."/>
            <person name="Sharon I."/>
            <person name="Castelle C.J."/>
            <person name="Probst A.J."/>
            <person name="Thomas B.C."/>
            <person name="Singh A."/>
            <person name="Wilkins M.J."/>
            <person name="Karaoz U."/>
            <person name="Brodie E.L."/>
            <person name="Williams K.H."/>
            <person name="Hubbard S.S."/>
            <person name="Banfield J.F."/>
        </authorList>
    </citation>
    <scope>NUCLEOTIDE SEQUENCE [LARGE SCALE GENOMIC DNA]</scope>
</reference>
<proteinExistence type="predicted"/>
<name>A0A1F6NGB2_9BACT</name>
<dbReference type="EMBL" id="MFQS01000027">
    <property type="protein sequence ID" value="OGH82869.1"/>
    <property type="molecule type" value="Genomic_DNA"/>
</dbReference>
<accession>A0A1F6NGB2</accession>
<keyword evidence="1" id="KW-0472">Membrane</keyword>
<dbReference type="AlphaFoldDB" id="A0A1F6NGB2"/>
<dbReference type="Proteomes" id="UP000176300">
    <property type="component" value="Unassembled WGS sequence"/>
</dbReference>
<keyword evidence="1" id="KW-1133">Transmembrane helix</keyword>
<feature type="transmembrane region" description="Helical" evidence="1">
    <location>
        <begin position="12"/>
        <end position="34"/>
    </location>
</feature>
<keyword evidence="1" id="KW-0812">Transmembrane</keyword>
<evidence type="ECO:0000313" key="2">
    <source>
        <dbReference type="EMBL" id="OGH82869.1"/>
    </source>
</evidence>
<comment type="caution">
    <text evidence="2">The sequence shown here is derived from an EMBL/GenBank/DDBJ whole genome shotgun (WGS) entry which is preliminary data.</text>
</comment>